<accession>A0A8S3XJY0</accession>
<name>A0A8S3XJY0_PARAO</name>
<dbReference type="AlphaFoldDB" id="A0A8S3XJY0"/>
<dbReference type="EMBL" id="CAJQZP010001207">
    <property type="protein sequence ID" value="CAG5029995.1"/>
    <property type="molecule type" value="Genomic_DNA"/>
</dbReference>
<evidence type="ECO:0000313" key="3">
    <source>
        <dbReference type="Proteomes" id="UP000691718"/>
    </source>
</evidence>
<proteinExistence type="predicted"/>
<organism evidence="2 3">
    <name type="scientific">Parnassius apollo</name>
    <name type="common">Apollo butterfly</name>
    <name type="synonym">Papilio apollo</name>
    <dbReference type="NCBI Taxonomy" id="110799"/>
    <lineage>
        <taxon>Eukaryota</taxon>
        <taxon>Metazoa</taxon>
        <taxon>Ecdysozoa</taxon>
        <taxon>Arthropoda</taxon>
        <taxon>Hexapoda</taxon>
        <taxon>Insecta</taxon>
        <taxon>Pterygota</taxon>
        <taxon>Neoptera</taxon>
        <taxon>Endopterygota</taxon>
        <taxon>Lepidoptera</taxon>
        <taxon>Glossata</taxon>
        <taxon>Ditrysia</taxon>
        <taxon>Papilionoidea</taxon>
        <taxon>Papilionidae</taxon>
        <taxon>Parnassiinae</taxon>
        <taxon>Parnassini</taxon>
        <taxon>Parnassius</taxon>
        <taxon>Parnassius</taxon>
    </lineage>
</organism>
<gene>
    <name evidence="2" type="ORF">PAPOLLO_LOCUS19378</name>
</gene>
<reference evidence="2" key="1">
    <citation type="submission" date="2021-04" db="EMBL/GenBank/DDBJ databases">
        <authorList>
            <person name="Tunstrom K."/>
        </authorList>
    </citation>
    <scope>NUCLEOTIDE SEQUENCE</scope>
</reference>
<protein>
    <submittedName>
        <fullName evidence="2">(apollo) hypothetical protein</fullName>
    </submittedName>
</protein>
<comment type="caution">
    <text evidence="2">The sequence shown here is derived from an EMBL/GenBank/DDBJ whole genome shotgun (WGS) entry which is preliminary data.</text>
</comment>
<dbReference type="OrthoDB" id="6115549at2759"/>
<sequence length="206" mass="23031">MGPLKKYVSDEIRSWVRNNSRPLTQYDMMEVFGRAYLLRTQSGEIAVSGFRATGLYSIDRNVLKDHDFIDMNDQECRISNQENITPEPTTSSTPAIENKSFDVTPSINEPDISNATANVAPSALRNQNKTPTGSLERLVVPVATSPQLSTSRDNNFITPFQLSPIPEIAPRQATNQDKRAEKSTLLISSPYKSELLDSLKKKQDQI</sequence>
<feature type="region of interest" description="Disordered" evidence="1">
    <location>
        <begin position="167"/>
        <end position="187"/>
    </location>
</feature>
<keyword evidence="3" id="KW-1185">Reference proteome</keyword>
<dbReference type="Proteomes" id="UP000691718">
    <property type="component" value="Unassembled WGS sequence"/>
</dbReference>
<evidence type="ECO:0000256" key="1">
    <source>
        <dbReference type="SAM" id="MobiDB-lite"/>
    </source>
</evidence>
<evidence type="ECO:0000313" key="2">
    <source>
        <dbReference type="EMBL" id="CAG5029995.1"/>
    </source>
</evidence>